<proteinExistence type="predicted"/>
<keyword evidence="1 6" id="KW-0732">Signal</keyword>
<dbReference type="GO" id="GO:0005576">
    <property type="term" value="C:extracellular region"/>
    <property type="evidence" value="ECO:0007669"/>
    <property type="project" value="TreeGrafter"/>
</dbReference>
<evidence type="ECO:0000313" key="7">
    <source>
        <dbReference type="EMBL" id="PWB73139.1"/>
    </source>
</evidence>
<dbReference type="GO" id="GO:0004620">
    <property type="term" value="F:phospholipase activity"/>
    <property type="evidence" value="ECO:0007669"/>
    <property type="project" value="InterPro"/>
</dbReference>
<dbReference type="Proteomes" id="UP000250918">
    <property type="component" value="Unassembled WGS sequence"/>
</dbReference>
<sequence length="472" mass="53225">MWSNLVRRLLVWCLFIPTLCASQSLTDEEKGMLTKGYRYDASGWIFIHIQGAPYERGFQRGYLTAREIDRAKNTVAHVMWYETGKPLDFWTGTATGLFKDKVSEEYVQEMKGIADGAAKAGYPISYDEVLLLNGSYDIFYYWWPIKKERLAEQEATGGGCSAFIATGGMTADGKIVMAHNSWCDYSTGQFYNTIVDLVPDKGHRILMQSWGPVLYSMSDFFITGAGLIGTETTIGLFKGFDSTGTPVFERARRAMQYAKTIDEWAKIMVDSNNGGYANSWLIGDLNTNEIARLELGLKHHNLEKKTDGYFAGSNIADDIQLLRDETTAPLADIRNGIVARRERWKQLMKQNKGKIDVESAKLMLADHYDTYLGRELPCFRSICAHGELDEGTFPSLGELTTPYYPAGAFDGKVVTAEMARNLQFWARWGHPCGVEFNASAFLEKRTQFDYLQGYLPDLKANPWTVFPTSDKK</sequence>
<feature type="chain" id="PRO_5032647973" evidence="6">
    <location>
        <begin position="22"/>
        <end position="472"/>
    </location>
</feature>
<evidence type="ECO:0000256" key="5">
    <source>
        <dbReference type="ARBA" id="ARBA00023180"/>
    </source>
</evidence>
<name>A0A855X490_9BACT</name>
<evidence type="ECO:0000313" key="8">
    <source>
        <dbReference type="Proteomes" id="UP000250918"/>
    </source>
</evidence>
<dbReference type="Gene3D" id="3.60.60.30">
    <property type="match status" value="1"/>
</dbReference>
<dbReference type="InterPro" id="IPR007000">
    <property type="entry name" value="PLipase_B-like"/>
</dbReference>
<dbReference type="EMBL" id="PQAP01000063">
    <property type="protein sequence ID" value="PWB73139.1"/>
    <property type="molecule type" value="Genomic_DNA"/>
</dbReference>
<feature type="signal peptide" evidence="6">
    <location>
        <begin position="1"/>
        <end position="21"/>
    </location>
</feature>
<evidence type="ECO:0000256" key="6">
    <source>
        <dbReference type="SAM" id="SignalP"/>
    </source>
</evidence>
<keyword evidence="5" id="KW-0325">Glycoprotein</keyword>
<dbReference type="GO" id="GO:0009395">
    <property type="term" value="P:phospholipid catabolic process"/>
    <property type="evidence" value="ECO:0007669"/>
    <property type="project" value="TreeGrafter"/>
</dbReference>
<keyword evidence="3" id="KW-0442">Lipid degradation</keyword>
<dbReference type="Pfam" id="PF04916">
    <property type="entry name" value="Phospholip_B"/>
    <property type="match status" value="1"/>
</dbReference>
<dbReference type="PANTHER" id="PTHR12370:SF3">
    <property type="entry name" value="PHOSPHOLIPASE B-LIKE 2-RELATED"/>
    <property type="match status" value="1"/>
</dbReference>
<evidence type="ECO:0000256" key="3">
    <source>
        <dbReference type="ARBA" id="ARBA00022963"/>
    </source>
</evidence>
<dbReference type="AlphaFoldDB" id="A0A855X490"/>
<evidence type="ECO:0000256" key="2">
    <source>
        <dbReference type="ARBA" id="ARBA00022801"/>
    </source>
</evidence>
<reference evidence="7 8" key="1">
    <citation type="journal article" date="2018" name="ISME J.">
        <title>A methanotrophic archaeon couples anaerobic oxidation of methane to Fe(III) reduction.</title>
        <authorList>
            <person name="Cai C."/>
            <person name="Leu A.O."/>
            <person name="Xie G.J."/>
            <person name="Guo J."/>
            <person name="Feng Y."/>
            <person name="Zhao J.X."/>
            <person name="Tyson G.W."/>
            <person name="Yuan Z."/>
            <person name="Hu S."/>
        </authorList>
    </citation>
    <scope>NUCLEOTIDE SEQUENCE [LARGE SCALE GENOMIC DNA]</scope>
    <source>
        <strain evidence="7">FeB_12</strain>
    </source>
</reference>
<keyword evidence="2" id="KW-0378">Hydrolase</keyword>
<dbReference type="PANTHER" id="PTHR12370">
    <property type="entry name" value="PHOSPHOLIPASE B-RELATED"/>
    <property type="match status" value="1"/>
</dbReference>
<evidence type="ECO:0000256" key="4">
    <source>
        <dbReference type="ARBA" id="ARBA00023098"/>
    </source>
</evidence>
<dbReference type="InterPro" id="IPR047794">
    <property type="entry name" value="C45_proenzyme-like"/>
</dbReference>
<gene>
    <name evidence="7" type="ORF">C3F09_05520</name>
</gene>
<organism evidence="7 8">
    <name type="scientific">candidate division GN15 bacterium</name>
    <dbReference type="NCBI Taxonomy" id="2072418"/>
    <lineage>
        <taxon>Bacteria</taxon>
        <taxon>candidate division GN15</taxon>
    </lineage>
</organism>
<dbReference type="NCBIfam" id="NF040521">
    <property type="entry name" value="C45_proenzyme"/>
    <property type="match status" value="1"/>
</dbReference>
<accession>A0A855X490</accession>
<keyword evidence="4" id="KW-0443">Lipid metabolism</keyword>
<protein>
    <submittedName>
        <fullName evidence="7">Phospholipase</fullName>
    </submittedName>
</protein>
<comment type="caution">
    <text evidence="7">The sequence shown here is derived from an EMBL/GenBank/DDBJ whole genome shotgun (WGS) entry which is preliminary data.</text>
</comment>
<evidence type="ECO:0000256" key="1">
    <source>
        <dbReference type="ARBA" id="ARBA00022729"/>
    </source>
</evidence>